<dbReference type="AlphaFoldDB" id="A0A4D8Q371"/>
<protein>
    <recommendedName>
        <fullName evidence="3">Hpt domain-containing protein</fullName>
    </recommendedName>
</protein>
<evidence type="ECO:0008006" key="3">
    <source>
        <dbReference type="Google" id="ProtNLM"/>
    </source>
</evidence>
<dbReference type="Proteomes" id="UP000298596">
    <property type="component" value="Chromosome"/>
</dbReference>
<sequence length="161" mass="17462">MAETCSATRLPGTQCRADHRRTEAAVLADASARSDGALLTVLRQDLGETVFQDVLAALDDEMEHRLRSLHREPWDWPRIRDDTRAMLSLAAGFGFGTLAALSRAVLSADECPARRPPEVLRPYEAEVQRLRSTIAAFRPTAGLDRGGAVIVGAPPVWTGAS</sequence>
<name>A0A4D8Q371_AZOBR</name>
<gene>
    <name evidence="1" type="ORF">D3867_12885</name>
</gene>
<evidence type="ECO:0000313" key="2">
    <source>
        <dbReference type="Proteomes" id="UP000298596"/>
    </source>
</evidence>
<evidence type="ECO:0000313" key="1">
    <source>
        <dbReference type="EMBL" id="QCO02826.1"/>
    </source>
</evidence>
<proteinExistence type="predicted"/>
<dbReference type="EMBL" id="CP032330">
    <property type="protein sequence ID" value="QCO02826.1"/>
    <property type="molecule type" value="Genomic_DNA"/>
</dbReference>
<reference evidence="1 2" key="1">
    <citation type="submission" date="2018-09" db="EMBL/GenBank/DDBJ databases">
        <title>Whole genome based analysis of evolution and adaptive divergence in Indian and Brazilian strains of Azospirillum brasilense.</title>
        <authorList>
            <person name="Singh C."/>
            <person name="Tripathi A.K."/>
        </authorList>
    </citation>
    <scope>NUCLEOTIDE SEQUENCE [LARGE SCALE GENOMIC DNA]</scope>
    <source>
        <strain evidence="1 2">MTCC4036</strain>
    </source>
</reference>
<organism evidence="1 2">
    <name type="scientific">Azospirillum brasilense</name>
    <dbReference type="NCBI Taxonomy" id="192"/>
    <lineage>
        <taxon>Bacteria</taxon>
        <taxon>Pseudomonadati</taxon>
        <taxon>Pseudomonadota</taxon>
        <taxon>Alphaproteobacteria</taxon>
        <taxon>Rhodospirillales</taxon>
        <taxon>Azospirillaceae</taxon>
        <taxon>Azospirillum</taxon>
    </lineage>
</organism>
<accession>A0A4D8Q371</accession>